<dbReference type="GO" id="GO:0003723">
    <property type="term" value="F:RNA binding"/>
    <property type="evidence" value="ECO:0007669"/>
    <property type="project" value="InterPro"/>
</dbReference>
<reference evidence="8" key="1">
    <citation type="submission" date="2022-02" db="EMBL/GenBank/DDBJ databases">
        <authorList>
            <person name="Giguere J D."/>
        </authorList>
    </citation>
    <scope>NUCLEOTIDE SEQUENCE</scope>
    <source>
        <strain evidence="8">CCAP 1055/1</strain>
    </source>
</reference>
<dbReference type="Gene3D" id="3.30.70.580">
    <property type="entry name" value="Pseudouridine synthase I, catalytic domain, N-terminal subdomain"/>
    <property type="match status" value="1"/>
</dbReference>
<gene>
    <name evidence="8" type="ORF">PTTT1_LOCUS15175</name>
</gene>
<dbReference type="GO" id="GO:0031119">
    <property type="term" value="P:tRNA pseudouridine synthesis"/>
    <property type="evidence" value="ECO:0007669"/>
    <property type="project" value="TreeGrafter"/>
</dbReference>
<dbReference type="InterPro" id="IPR020095">
    <property type="entry name" value="PsdUridine_synth_TruA_C"/>
</dbReference>
<dbReference type="InterPro" id="IPR020097">
    <property type="entry name" value="PsdUridine_synth_TruA_a/b_dom"/>
</dbReference>
<dbReference type="InterPro" id="IPR001406">
    <property type="entry name" value="PsdUridine_synth_TruA"/>
</dbReference>
<name>A0A8J9S2Q0_PHATR</name>
<evidence type="ECO:0000313" key="8">
    <source>
        <dbReference type="EMBL" id="CAG9281030.1"/>
    </source>
</evidence>
<dbReference type="SUPFAM" id="SSF55120">
    <property type="entry name" value="Pseudouridine synthase"/>
    <property type="match status" value="1"/>
</dbReference>
<keyword evidence="3 6" id="KW-0413">Isomerase</keyword>
<keyword evidence="2 6" id="KW-0819">tRNA processing</keyword>
<comment type="similarity">
    <text evidence="1 6">Belongs to the tRNA pseudouridine synthase TruA family.</text>
</comment>
<accession>A0A8J9S2Q0</accession>
<comment type="catalytic activity">
    <reaction evidence="6">
        <text>uridine(38/39/40) in tRNA = pseudouridine(38/39/40) in tRNA</text>
        <dbReference type="Rhea" id="RHEA:22376"/>
        <dbReference type="Rhea" id="RHEA-COMP:10085"/>
        <dbReference type="Rhea" id="RHEA-COMP:10087"/>
        <dbReference type="ChEBI" id="CHEBI:65314"/>
        <dbReference type="ChEBI" id="CHEBI:65315"/>
        <dbReference type="EC" id="5.4.99.12"/>
    </reaction>
</comment>
<dbReference type="PANTHER" id="PTHR11142:SF0">
    <property type="entry name" value="TRNA PSEUDOURIDINE SYNTHASE-LIKE 1"/>
    <property type="match status" value="1"/>
</dbReference>
<evidence type="ECO:0000256" key="4">
    <source>
        <dbReference type="PIRSR" id="PIRSR001430-1"/>
    </source>
</evidence>
<dbReference type="GO" id="GO:0160147">
    <property type="term" value="F:tRNA pseudouridine(38-40) synthase activity"/>
    <property type="evidence" value="ECO:0007669"/>
    <property type="project" value="UniProtKB-EC"/>
</dbReference>
<dbReference type="InterPro" id="IPR020103">
    <property type="entry name" value="PsdUridine_synth_cat_dom_sf"/>
</dbReference>
<evidence type="ECO:0000256" key="3">
    <source>
        <dbReference type="ARBA" id="ARBA00023235"/>
    </source>
</evidence>
<proteinExistence type="inferred from homology"/>
<feature type="domain" description="Pseudouridine synthase I TruA alpha/beta" evidence="7">
    <location>
        <begin position="49"/>
        <end position="126"/>
    </location>
</feature>
<dbReference type="Proteomes" id="UP000836788">
    <property type="component" value="Chromosome 14"/>
</dbReference>
<feature type="binding site" evidence="5">
    <location>
        <position position="145"/>
    </location>
    <ligand>
        <name>substrate</name>
    </ligand>
</feature>
<evidence type="ECO:0000259" key="7">
    <source>
        <dbReference type="Pfam" id="PF01416"/>
    </source>
</evidence>
<evidence type="ECO:0000256" key="1">
    <source>
        <dbReference type="ARBA" id="ARBA00009375"/>
    </source>
</evidence>
<dbReference type="Gene3D" id="3.30.70.660">
    <property type="entry name" value="Pseudouridine synthase I, catalytic domain, C-terminal subdomain"/>
    <property type="match status" value="1"/>
</dbReference>
<organism evidence="8">
    <name type="scientific">Phaeodactylum tricornutum</name>
    <name type="common">Diatom</name>
    <dbReference type="NCBI Taxonomy" id="2850"/>
    <lineage>
        <taxon>Eukaryota</taxon>
        <taxon>Sar</taxon>
        <taxon>Stramenopiles</taxon>
        <taxon>Ochrophyta</taxon>
        <taxon>Bacillariophyta</taxon>
        <taxon>Bacillariophyceae</taxon>
        <taxon>Bacillariophycidae</taxon>
        <taxon>Naviculales</taxon>
        <taxon>Phaeodactylaceae</taxon>
        <taxon>Phaeodactylum</taxon>
    </lineage>
</organism>
<dbReference type="EC" id="5.4.99.12" evidence="6"/>
<feature type="domain" description="Pseudouridine synthase I TruA alpha/beta" evidence="7">
    <location>
        <begin position="198"/>
        <end position="307"/>
    </location>
</feature>
<dbReference type="PIRSF" id="PIRSF001430">
    <property type="entry name" value="tRNA_psdUrid_synth"/>
    <property type="match status" value="1"/>
</dbReference>
<dbReference type="HAMAP" id="MF_00171">
    <property type="entry name" value="TruA"/>
    <property type="match status" value="1"/>
</dbReference>
<dbReference type="AlphaFoldDB" id="A0A8J9S2Q0"/>
<evidence type="ECO:0000256" key="6">
    <source>
        <dbReference type="RuleBase" id="RU003792"/>
    </source>
</evidence>
<dbReference type="EMBL" id="OU594955">
    <property type="protein sequence ID" value="CAG9281030.1"/>
    <property type="molecule type" value="Genomic_DNA"/>
</dbReference>
<evidence type="ECO:0000256" key="2">
    <source>
        <dbReference type="ARBA" id="ARBA00022694"/>
    </source>
</evidence>
<feature type="active site" description="Nucleophile" evidence="4">
    <location>
        <position position="82"/>
    </location>
</feature>
<dbReference type="Pfam" id="PF01416">
    <property type="entry name" value="PseudoU_synth_1"/>
    <property type="match status" value="2"/>
</dbReference>
<sequence length="308" mass="35464">MPLYKLIVAYDGTRFNGFQRQSTTTDMSKKIALKRPHWDSATGKRKGIALTVQECLEQALMDWTGNETNVEAFRFRFAGRTDKGVHARGQVVAVQLPIVMEPTELWRVYKALNSRLPVDISVERVELCENQLDFDPRHDVQSKQYSYTMKFRRKAYNEEGQLLPICTSGPQSARSAMDSPCLWLCPWVLDDSKLYELCQRLQGQHSFRSFVHRADRNLRDHILTLDRVWVETLSCTREDAPVVTVRLWFQAKGFRRSMVRNLVGFCVDVCRGMYQPDWDALWEGSDEIAQKVHSAPACGLCLESVAYS</sequence>
<dbReference type="InterPro" id="IPR020094">
    <property type="entry name" value="TruA/RsuA/RluB/E/F_N"/>
</dbReference>
<dbReference type="PANTHER" id="PTHR11142">
    <property type="entry name" value="PSEUDOURIDYLATE SYNTHASE"/>
    <property type="match status" value="1"/>
</dbReference>
<protein>
    <recommendedName>
        <fullName evidence="6">tRNA pseudouridine synthase</fullName>
        <ecNumber evidence="6">5.4.99.12</ecNumber>
    </recommendedName>
</protein>
<evidence type="ECO:0000256" key="5">
    <source>
        <dbReference type="PIRSR" id="PIRSR001430-2"/>
    </source>
</evidence>